<feature type="compositionally biased region" description="Basic and acidic residues" evidence="3">
    <location>
        <begin position="52"/>
        <end position="62"/>
    </location>
</feature>
<feature type="compositionally biased region" description="Low complexity" evidence="3">
    <location>
        <begin position="342"/>
        <end position="499"/>
    </location>
</feature>
<evidence type="ECO:0000313" key="4">
    <source>
        <dbReference type="EMBL" id="EMS48864.1"/>
    </source>
</evidence>
<evidence type="ECO:0008006" key="5">
    <source>
        <dbReference type="Google" id="ProtNLM"/>
    </source>
</evidence>
<dbReference type="GO" id="GO:0006360">
    <property type="term" value="P:transcription by RNA polymerase I"/>
    <property type="evidence" value="ECO:0007669"/>
    <property type="project" value="TreeGrafter"/>
</dbReference>
<dbReference type="GO" id="GO:0003677">
    <property type="term" value="F:DNA binding"/>
    <property type="evidence" value="ECO:0007669"/>
    <property type="project" value="TreeGrafter"/>
</dbReference>
<dbReference type="Pfam" id="PF08243">
    <property type="entry name" value="SPT2"/>
    <property type="match status" value="1"/>
</dbReference>
<feature type="compositionally biased region" description="Basic and acidic residues" evidence="3">
    <location>
        <begin position="316"/>
        <end position="328"/>
    </location>
</feature>
<feature type="region of interest" description="Disordered" evidence="3">
    <location>
        <begin position="229"/>
        <end position="553"/>
    </location>
</feature>
<dbReference type="SMART" id="SM00784">
    <property type="entry name" value="SPT2"/>
    <property type="match status" value="1"/>
</dbReference>
<feature type="compositionally biased region" description="Low complexity" evidence="3">
    <location>
        <begin position="66"/>
        <end position="77"/>
    </location>
</feature>
<sequence length="648" mass="74138">MSRYEYETNGYHRAVEDEYEDEYYDEDEYEEEGAGAPEEDEEPPEGQQEFLQIRERLKEQIRRKAQGASASTAGRSSSLHDRRPPPPNFGSFFGPSKPVISQRVIEERKSMKEIQNTVPRERRPPGVTYMQKDIPSSSRVQVQAKTNGFHQKQKIVNECSHKIAAAMQAKKKAEALKDNRDYSFLLSDDADIPSPPREKPAARPSLTQKSAESADGWFCCVKDREVMHSAVKSRAPTSQPARLPNGHGLNNNTSSTQRRPESKFESKGKEMLLSRERAVDNGRMHSVVRNGSSQATGSKAASQKFPSKGQIANKPSMKEVNEQSLRKDHLARKQPVLPNGRQQPSQSQRMQSASYGQRPQQSLQSQRPQQSSQSQRPQQSSQSQRPQQSSQSQRPQQLSQSQRPLQSSQSQRPLQSQSQRPLQSSHSQRQLQSSQRERPLQSSQSQRPQSSQSQRPQQSLQRQRPQQSSQLQSSQSQRQLPQSNRPQQMLQRQRPLSSQGHYPEQRRVQANDRVKPSERQPSRQVSANGRDDRAKKKQLGKRRFDDDIEDEDDPMAMIRSMFRYDPSKYAGRDDDDSDMEADFATIEMEEKRSARIARQEDEEELRLLEEEERREQERKRRRASTPSAGMWVLSVQTTVSEPPSSAPS</sequence>
<feature type="region of interest" description="Disordered" evidence="3">
    <location>
        <begin position="186"/>
        <end position="213"/>
    </location>
</feature>
<feature type="compositionally biased region" description="Basic and acidic residues" evidence="3">
    <location>
        <begin position="258"/>
        <end position="283"/>
    </location>
</feature>
<name>M7ZL94_TRIUA</name>
<dbReference type="eggNOG" id="ENOG502QRJX">
    <property type="taxonomic scope" value="Eukaryota"/>
</dbReference>
<dbReference type="PANTHER" id="PTHR22691:SF12">
    <property type="entry name" value="OS11G0296800 PROTEIN"/>
    <property type="match status" value="1"/>
</dbReference>
<dbReference type="AlphaFoldDB" id="M7ZL94"/>
<feature type="compositionally biased region" description="Acidic residues" evidence="3">
    <location>
        <begin position="17"/>
        <end position="44"/>
    </location>
</feature>
<reference evidence="4" key="1">
    <citation type="journal article" date="2013" name="Nature">
        <title>Draft genome of the wheat A-genome progenitor Triticum urartu.</title>
        <authorList>
            <person name="Ling H.Q."/>
            <person name="Zhao S."/>
            <person name="Liu D."/>
            <person name="Wang J."/>
            <person name="Sun H."/>
            <person name="Zhang C."/>
            <person name="Fan H."/>
            <person name="Li D."/>
            <person name="Dong L."/>
            <person name="Tao Y."/>
            <person name="Gao C."/>
            <person name="Wu H."/>
            <person name="Li Y."/>
            <person name="Cui Y."/>
            <person name="Guo X."/>
            <person name="Zheng S."/>
            <person name="Wang B."/>
            <person name="Yu K."/>
            <person name="Liang Q."/>
            <person name="Yang W."/>
            <person name="Lou X."/>
            <person name="Chen J."/>
            <person name="Feng M."/>
            <person name="Jian J."/>
            <person name="Zhang X."/>
            <person name="Luo G."/>
            <person name="Jiang Y."/>
            <person name="Liu J."/>
            <person name="Wang Z."/>
            <person name="Sha Y."/>
            <person name="Zhang B."/>
            <person name="Wu H."/>
            <person name="Tang D."/>
            <person name="Shen Q."/>
            <person name="Xue P."/>
            <person name="Zou S."/>
            <person name="Wang X."/>
            <person name="Liu X."/>
            <person name="Wang F."/>
            <person name="Yang Y."/>
            <person name="An X."/>
            <person name="Dong Z."/>
            <person name="Zhang K."/>
            <person name="Zhang X."/>
            <person name="Luo M.C."/>
            <person name="Dvorak J."/>
            <person name="Tong Y."/>
            <person name="Wang J."/>
            <person name="Yang H."/>
            <person name="Li Z."/>
            <person name="Wang D."/>
            <person name="Zhang A."/>
            <person name="Wang J."/>
        </authorList>
    </citation>
    <scope>NUCLEOTIDE SEQUENCE</scope>
</reference>
<feature type="region of interest" description="Disordered" evidence="3">
    <location>
        <begin position="607"/>
        <end position="648"/>
    </location>
</feature>
<dbReference type="STRING" id="4572.M7ZL94"/>
<protein>
    <recommendedName>
        <fullName evidence="5">SPT2 chromatin protein</fullName>
    </recommendedName>
</protein>
<dbReference type="GO" id="GO:0042393">
    <property type="term" value="F:histone binding"/>
    <property type="evidence" value="ECO:0007669"/>
    <property type="project" value="TreeGrafter"/>
</dbReference>
<keyword evidence="2" id="KW-0175">Coiled coil</keyword>
<feature type="compositionally biased region" description="Basic and acidic residues" evidence="3">
    <location>
        <begin position="607"/>
        <end position="618"/>
    </location>
</feature>
<dbReference type="EMBL" id="KD249793">
    <property type="protein sequence ID" value="EMS48864.1"/>
    <property type="molecule type" value="Genomic_DNA"/>
</dbReference>
<organism evidence="4">
    <name type="scientific">Triticum urartu</name>
    <name type="common">Red wild einkorn</name>
    <name type="synonym">Crithodium urartu</name>
    <dbReference type="NCBI Taxonomy" id="4572"/>
    <lineage>
        <taxon>Eukaryota</taxon>
        <taxon>Viridiplantae</taxon>
        <taxon>Streptophyta</taxon>
        <taxon>Embryophyta</taxon>
        <taxon>Tracheophyta</taxon>
        <taxon>Spermatophyta</taxon>
        <taxon>Magnoliopsida</taxon>
        <taxon>Liliopsida</taxon>
        <taxon>Poales</taxon>
        <taxon>Poaceae</taxon>
        <taxon>BOP clade</taxon>
        <taxon>Pooideae</taxon>
        <taxon>Triticodae</taxon>
        <taxon>Triticeae</taxon>
        <taxon>Triticinae</taxon>
        <taxon>Triticum</taxon>
    </lineage>
</organism>
<feature type="compositionally biased region" description="Polar residues" evidence="3">
    <location>
        <begin position="248"/>
        <end position="257"/>
    </location>
</feature>
<feature type="compositionally biased region" description="Basic and acidic residues" evidence="3">
    <location>
        <begin position="503"/>
        <end position="521"/>
    </location>
</feature>
<dbReference type="GO" id="GO:0005730">
    <property type="term" value="C:nucleolus"/>
    <property type="evidence" value="ECO:0007669"/>
    <property type="project" value="TreeGrafter"/>
</dbReference>
<gene>
    <name evidence="4" type="ORF">TRIUR3_27544</name>
</gene>
<evidence type="ECO:0000256" key="3">
    <source>
        <dbReference type="SAM" id="MobiDB-lite"/>
    </source>
</evidence>
<evidence type="ECO:0000256" key="2">
    <source>
        <dbReference type="ARBA" id="ARBA00023054"/>
    </source>
</evidence>
<proteinExistence type="inferred from homology"/>
<dbReference type="InterPro" id="IPR013256">
    <property type="entry name" value="Chromatin_SPT2"/>
</dbReference>
<dbReference type="OMA" id="ATNGYHR"/>
<evidence type="ECO:0000256" key="1">
    <source>
        <dbReference type="ARBA" id="ARBA00006461"/>
    </source>
</evidence>
<feature type="compositionally biased region" description="Polar residues" evidence="3">
    <location>
        <begin position="289"/>
        <end position="305"/>
    </location>
</feature>
<dbReference type="PANTHER" id="PTHR22691">
    <property type="entry name" value="YEAST SPT2-RELATED"/>
    <property type="match status" value="1"/>
</dbReference>
<accession>M7ZL94</accession>
<feature type="region of interest" description="Disordered" evidence="3">
    <location>
        <begin position="1"/>
        <end position="139"/>
    </location>
</feature>
<feature type="compositionally biased region" description="Low complexity" evidence="3">
    <location>
        <begin position="89"/>
        <end position="98"/>
    </location>
</feature>
<feature type="compositionally biased region" description="Polar residues" evidence="3">
    <location>
        <begin position="634"/>
        <end position="648"/>
    </location>
</feature>
<comment type="similarity">
    <text evidence="1">Belongs to the SPT2 family.</text>
</comment>
<dbReference type="GO" id="GO:0006334">
    <property type="term" value="P:nucleosome assembly"/>
    <property type="evidence" value="ECO:0007669"/>
    <property type="project" value="TreeGrafter"/>
</dbReference>